<dbReference type="Pfam" id="PF14223">
    <property type="entry name" value="Retrotran_gag_2"/>
    <property type="match status" value="1"/>
</dbReference>
<proteinExistence type="predicted"/>
<reference evidence="1 2" key="1">
    <citation type="journal article" date="2014" name="Nat. Genet.">
        <title>Genome sequence of the hot pepper provides insights into the evolution of pungency in Capsicum species.</title>
        <authorList>
            <person name="Kim S."/>
            <person name="Park M."/>
            <person name="Yeom S.I."/>
            <person name="Kim Y.M."/>
            <person name="Lee J.M."/>
            <person name="Lee H.A."/>
            <person name="Seo E."/>
            <person name="Choi J."/>
            <person name="Cheong K."/>
            <person name="Kim K.T."/>
            <person name="Jung K."/>
            <person name="Lee G.W."/>
            <person name="Oh S.K."/>
            <person name="Bae C."/>
            <person name="Kim S.B."/>
            <person name="Lee H.Y."/>
            <person name="Kim S.Y."/>
            <person name="Kim M.S."/>
            <person name="Kang B.C."/>
            <person name="Jo Y.D."/>
            <person name="Yang H.B."/>
            <person name="Jeong H.J."/>
            <person name="Kang W.H."/>
            <person name="Kwon J.K."/>
            <person name="Shin C."/>
            <person name="Lim J.Y."/>
            <person name="Park J.H."/>
            <person name="Huh J.H."/>
            <person name="Kim J.S."/>
            <person name="Kim B.D."/>
            <person name="Cohen O."/>
            <person name="Paran I."/>
            <person name="Suh M.C."/>
            <person name="Lee S.B."/>
            <person name="Kim Y.K."/>
            <person name="Shin Y."/>
            <person name="Noh S.J."/>
            <person name="Park J."/>
            <person name="Seo Y.S."/>
            <person name="Kwon S.Y."/>
            <person name="Kim H.A."/>
            <person name="Park J.M."/>
            <person name="Kim H.J."/>
            <person name="Choi S.B."/>
            <person name="Bosland P.W."/>
            <person name="Reeves G."/>
            <person name="Jo S.H."/>
            <person name="Lee B.W."/>
            <person name="Cho H.T."/>
            <person name="Choi H.S."/>
            <person name="Lee M.S."/>
            <person name="Yu Y."/>
            <person name="Do Choi Y."/>
            <person name="Park B.S."/>
            <person name="van Deynze A."/>
            <person name="Ashrafi H."/>
            <person name="Hill T."/>
            <person name="Kim W.T."/>
            <person name="Pai H.S."/>
            <person name="Ahn H.K."/>
            <person name="Yeam I."/>
            <person name="Giovannoni J.J."/>
            <person name="Rose J.K."/>
            <person name="Sorensen I."/>
            <person name="Lee S.J."/>
            <person name="Kim R.W."/>
            <person name="Choi I.Y."/>
            <person name="Choi B.S."/>
            <person name="Lim J.S."/>
            <person name="Lee Y.H."/>
            <person name="Choi D."/>
        </authorList>
    </citation>
    <scope>NUCLEOTIDE SEQUENCE [LARGE SCALE GENOMIC DNA]</scope>
    <source>
        <strain evidence="2">cv. CM334</strain>
    </source>
</reference>
<protein>
    <submittedName>
        <fullName evidence="1">Uncharacterized protein</fullName>
    </submittedName>
</protein>
<evidence type="ECO:0000313" key="1">
    <source>
        <dbReference type="EMBL" id="PHT75669.1"/>
    </source>
</evidence>
<sequence length="156" mass="18414">MTTDSQIHDAATTVGDTSIATSSRTNALPTMALAEKPRKFMGIDFTRWQQKMFFYLTTLCLQRFTVEEAPKMPEGTYEKKRFMIVEAWKHSNFLYRNYILSGLQDDLYNVYSRTKTAKELWGALEWRYKTEDTGTKKFFVARFLEYKMIDNKFVFS</sequence>
<name>A0A2G2Z101_CAPAN</name>
<accession>A0A2G2Z101</accession>
<organism evidence="1 2">
    <name type="scientific">Capsicum annuum</name>
    <name type="common">Capsicum pepper</name>
    <dbReference type="NCBI Taxonomy" id="4072"/>
    <lineage>
        <taxon>Eukaryota</taxon>
        <taxon>Viridiplantae</taxon>
        <taxon>Streptophyta</taxon>
        <taxon>Embryophyta</taxon>
        <taxon>Tracheophyta</taxon>
        <taxon>Spermatophyta</taxon>
        <taxon>Magnoliopsida</taxon>
        <taxon>eudicotyledons</taxon>
        <taxon>Gunneridae</taxon>
        <taxon>Pentapetalae</taxon>
        <taxon>asterids</taxon>
        <taxon>lamiids</taxon>
        <taxon>Solanales</taxon>
        <taxon>Solanaceae</taxon>
        <taxon>Solanoideae</taxon>
        <taxon>Capsiceae</taxon>
        <taxon>Capsicum</taxon>
    </lineage>
</organism>
<gene>
    <name evidence="1" type="ORF">T459_19191</name>
</gene>
<reference evidence="1 2" key="2">
    <citation type="journal article" date="2017" name="Genome Biol.">
        <title>New reference genome sequences of hot pepper reveal the massive evolution of plant disease-resistance genes by retroduplication.</title>
        <authorList>
            <person name="Kim S."/>
            <person name="Park J."/>
            <person name="Yeom S.I."/>
            <person name="Kim Y.M."/>
            <person name="Seo E."/>
            <person name="Kim K.T."/>
            <person name="Kim M.S."/>
            <person name="Lee J.M."/>
            <person name="Cheong K."/>
            <person name="Shin H.S."/>
            <person name="Kim S.B."/>
            <person name="Han K."/>
            <person name="Lee J."/>
            <person name="Park M."/>
            <person name="Lee H.A."/>
            <person name="Lee H.Y."/>
            <person name="Lee Y."/>
            <person name="Oh S."/>
            <person name="Lee J.H."/>
            <person name="Choi E."/>
            <person name="Choi E."/>
            <person name="Lee S.E."/>
            <person name="Jeon J."/>
            <person name="Kim H."/>
            <person name="Choi G."/>
            <person name="Song H."/>
            <person name="Lee J."/>
            <person name="Lee S.C."/>
            <person name="Kwon J.K."/>
            <person name="Lee H.Y."/>
            <person name="Koo N."/>
            <person name="Hong Y."/>
            <person name="Kim R.W."/>
            <person name="Kang W.H."/>
            <person name="Huh J.H."/>
            <person name="Kang B.C."/>
            <person name="Yang T.J."/>
            <person name="Lee Y.H."/>
            <person name="Bennetzen J.L."/>
            <person name="Choi D."/>
        </authorList>
    </citation>
    <scope>NUCLEOTIDE SEQUENCE [LARGE SCALE GENOMIC DNA]</scope>
    <source>
        <strain evidence="2">cv. CM334</strain>
    </source>
</reference>
<keyword evidence="2" id="KW-1185">Reference proteome</keyword>
<comment type="caution">
    <text evidence="1">The sequence shown here is derived from an EMBL/GenBank/DDBJ whole genome shotgun (WGS) entry which is preliminary data.</text>
</comment>
<evidence type="ECO:0000313" key="2">
    <source>
        <dbReference type="Proteomes" id="UP000222542"/>
    </source>
</evidence>
<dbReference type="PANTHER" id="PTHR47592">
    <property type="entry name" value="PBF68 PROTEIN"/>
    <property type="match status" value="1"/>
</dbReference>
<dbReference type="EMBL" id="AYRZ02000007">
    <property type="protein sequence ID" value="PHT75669.1"/>
    <property type="molecule type" value="Genomic_DNA"/>
</dbReference>
<dbReference type="PANTHER" id="PTHR47592:SF27">
    <property type="entry name" value="OS08G0421700 PROTEIN"/>
    <property type="match status" value="1"/>
</dbReference>
<dbReference type="Gramene" id="PHT75669">
    <property type="protein sequence ID" value="PHT75669"/>
    <property type="gene ID" value="T459_19191"/>
</dbReference>
<dbReference type="AlphaFoldDB" id="A0A2G2Z101"/>
<dbReference type="Proteomes" id="UP000222542">
    <property type="component" value="Unassembled WGS sequence"/>
</dbReference>